<protein>
    <recommendedName>
        <fullName evidence="2">DUF7703 domain-containing protein</fullName>
    </recommendedName>
</protein>
<keyword evidence="1" id="KW-0472">Membrane</keyword>
<reference evidence="3" key="2">
    <citation type="journal article" date="2023" name="IMA Fungus">
        <title>Comparative genomic study of the Penicillium genus elucidates a diverse pangenome and 15 lateral gene transfer events.</title>
        <authorList>
            <person name="Petersen C."/>
            <person name="Sorensen T."/>
            <person name="Nielsen M.R."/>
            <person name="Sondergaard T.E."/>
            <person name="Sorensen J.L."/>
            <person name="Fitzpatrick D.A."/>
            <person name="Frisvad J.C."/>
            <person name="Nielsen K.L."/>
        </authorList>
    </citation>
    <scope>NUCLEOTIDE SEQUENCE</scope>
    <source>
        <strain evidence="3">IBT 30069</strain>
    </source>
</reference>
<organism evidence="3 4">
    <name type="scientific">Penicillium angulare</name>
    <dbReference type="NCBI Taxonomy" id="116970"/>
    <lineage>
        <taxon>Eukaryota</taxon>
        <taxon>Fungi</taxon>
        <taxon>Dikarya</taxon>
        <taxon>Ascomycota</taxon>
        <taxon>Pezizomycotina</taxon>
        <taxon>Eurotiomycetes</taxon>
        <taxon>Eurotiomycetidae</taxon>
        <taxon>Eurotiales</taxon>
        <taxon>Aspergillaceae</taxon>
        <taxon>Penicillium</taxon>
    </lineage>
</organism>
<proteinExistence type="predicted"/>
<keyword evidence="1" id="KW-1133">Transmembrane helix</keyword>
<gene>
    <name evidence="3" type="ORF">N7456_010783</name>
</gene>
<dbReference type="OrthoDB" id="405906at2759"/>
<dbReference type="PANTHER" id="PTHR37013">
    <property type="entry name" value="INTEGRAL MEMBRANE PROTEIN (AFU_ORTHOLOGUE AFUA_1G05950)-RELATED"/>
    <property type="match status" value="1"/>
</dbReference>
<dbReference type="Proteomes" id="UP001149165">
    <property type="component" value="Unassembled WGS sequence"/>
</dbReference>
<dbReference type="Pfam" id="PF24802">
    <property type="entry name" value="DUF7703"/>
    <property type="match status" value="1"/>
</dbReference>
<feature type="domain" description="DUF7703" evidence="2">
    <location>
        <begin position="24"/>
        <end position="261"/>
    </location>
</feature>
<evidence type="ECO:0000313" key="3">
    <source>
        <dbReference type="EMBL" id="KAJ5087167.1"/>
    </source>
</evidence>
<feature type="transmembrane region" description="Helical" evidence="1">
    <location>
        <begin position="120"/>
        <end position="140"/>
    </location>
</feature>
<comment type="caution">
    <text evidence="3">The sequence shown here is derived from an EMBL/GenBank/DDBJ whole genome shotgun (WGS) entry which is preliminary data.</text>
</comment>
<feature type="transmembrane region" description="Helical" evidence="1">
    <location>
        <begin position="160"/>
        <end position="177"/>
    </location>
</feature>
<keyword evidence="1" id="KW-0812">Transmembrane</keyword>
<dbReference type="EMBL" id="JAPQKH010000007">
    <property type="protein sequence ID" value="KAJ5087167.1"/>
    <property type="molecule type" value="Genomic_DNA"/>
</dbReference>
<feature type="transmembrane region" description="Helical" evidence="1">
    <location>
        <begin position="20"/>
        <end position="41"/>
    </location>
</feature>
<name>A0A9W9K029_9EURO</name>
<evidence type="ECO:0000259" key="2">
    <source>
        <dbReference type="Pfam" id="PF24802"/>
    </source>
</evidence>
<evidence type="ECO:0000313" key="4">
    <source>
        <dbReference type="Proteomes" id="UP001149165"/>
    </source>
</evidence>
<keyword evidence="4" id="KW-1185">Reference proteome</keyword>
<accession>A0A9W9K029</accession>
<dbReference type="AlphaFoldDB" id="A0A9W9K029"/>
<feature type="transmembrane region" description="Helical" evidence="1">
    <location>
        <begin position="90"/>
        <end position="108"/>
    </location>
</feature>
<sequence>MDTMMSSLPPHMAEFLVKNIAVIEIVSMFSIGAYNALEVGLSIFNYFTHCRGLYYWSMQVASWGILLHGIPAQIRFLSEASNLSMEIPFIIGWYAMVTGQAVVLYSRLQLIVSEKLLLRYILLMIIINAMILHIPMTVLFFGVNQGITRLNRAANIYDRIQVTGFFLQDLVICAIYIHEARRALQPVLEVRGREGRKVIIHLIIVNVIVMILNIILLILEFKAHYLVVSFKTVVYSIKLKLEFAILTRLRLLTRTVPCACTDQPNTPRRSSDINVFDMALARSRTRPDIESPSLFLGASPSPRRLSFRGSTHEFHQALRETTSTENMISPVNICAIADSPAEKVGNRPRIGSADTRSTAEIVLNELPK</sequence>
<feature type="transmembrane region" description="Helical" evidence="1">
    <location>
        <begin position="198"/>
        <end position="219"/>
    </location>
</feature>
<dbReference type="InterPro" id="IPR056120">
    <property type="entry name" value="DUF7703"/>
</dbReference>
<reference evidence="3" key="1">
    <citation type="submission" date="2022-11" db="EMBL/GenBank/DDBJ databases">
        <authorList>
            <person name="Petersen C."/>
        </authorList>
    </citation>
    <scope>NUCLEOTIDE SEQUENCE</scope>
    <source>
        <strain evidence="3">IBT 30069</strain>
    </source>
</reference>
<evidence type="ECO:0000256" key="1">
    <source>
        <dbReference type="SAM" id="Phobius"/>
    </source>
</evidence>
<feature type="transmembrane region" description="Helical" evidence="1">
    <location>
        <begin position="53"/>
        <end position="70"/>
    </location>
</feature>
<dbReference type="PANTHER" id="PTHR37013:SF4">
    <property type="entry name" value="INTEGRAL MEMBRANE PROTEIN"/>
    <property type="match status" value="1"/>
</dbReference>